<keyword evidence="1" id="KW-1133">Transmembrane helix</keyword>
<feature type="transmembrane region" description="Helical" evidence="1">
    <location>
        <begin position="37"/>
        <end position="58"/>
    </location>
</feature>
<proteinExistence type="predicted"/>
<keyword evidence="1" id="KW-0472">Membrane</keyword>
<reference evidence="2 3" key="1">
    <citation type="submission" date="2018-01" db="EMBL/GenBank/DDBJ databases">
        <title>Metagenomic assembled genomes from two thermal pools in the Uzon Caldera, Kamchatka, Russia.</title>
        <authorList>
            <person name="Wilkins L."/>
            <person name="Ettinger C."/>
        </authorList>
    </citation>
    <scope>NUCLEOTIDE SEQUENCE [LARGE SCALE GENOMIC DNA]</scope>
    <source>
        <strain evidence="2">ZAV-05</strain>
    </source>
</reference>
<feature type="transmembrane region" description="Helical" evidence="1">
    <location>
        <begin position="6"/>
        <end position="25"/>
    </location>
</feature>
<evidence type="ECO:0000313" key="2">
    <source>
        <dbReference type="EMBL" id="PMP70848.1"/>
    </source>
</evidence>
<dbReference type="Proteomes" id="UP000242881">
    <property type="component" value="Unassembled WGS sequence"/>
</dbReference>
<accession>A0A2J6WKG8</accession>
<gene>
    <name evidence="2" type="ORF">C0187_04840</name>
</gene>
<sequence>MRSKGLWVWMTFFCCGLLFINYPFIKIFDKKIFIFKIPLIYFYFFIGWVGSIIVVYIFRRIFLRNED</sequence>
<evidence type="ECO:0008006" key="4">
    <source>
        <dbReference type="Google" id="ProtNLM"/>
    </source>
</evidence>
<keyword evidence="1" id="KW-0812">Transmembrane</keyword>
<comment type="caution">
    <text evidence="2">The sequence shown here is derived from an EMBL/GenBank/DDBJ whole genome shotgun (WGS) entry which is preliminary data.</text>
</comment>
<dbReference type="AlphaFoldDB" id="A0A2J6WKG8"/>
<protein>
    <recommendedName>
        <fullName evidence="4">DUF3311 domain-containing protein</fullName>
    </recommendedName>
</protein>
<organism evidence="2 3">
    <name type="scientific">Calditerrivibrio nitroreducens</name>
    <dbReference type="NCBI Taxonomy" id="477976"/>
    <lineage>
        <taxon>Bacteria</taxon>
        <taxon>Pseudomonadati</taxon>
        <taxon>Deferribacterota</taxon>
        <taxon>Deferribacteres</taxon>
        <taxon>Deferribacterales</taxon>
        <taxon>Calditerrivibrionaceae</taxon>
    </lineage>
</organism>
<dbReference type="EMBL" id="PNIN01000048">
    <property type="protein sequence ID" value="PMP70848.1"/>
    <property type="molecule type" value="Genomic_DNA"/>
</dbReference>
<evidence type="ECO:0000256" key="1">
    <source>
        <dbReference type="SAM" id="Phobius"/>
    </source>
</evidence>
<evidence type="ECO:0000313" key="3">
    <source>
        <dbReference type="Proteomes" id="UP000242881"/>
    </source>
</evidence>
<name>A0A2J6WKG8_9BACT</name>